<evidence type="ECO:0000313" key="1">
    <source>
        <dbReference type="EMBL" id="RBW57019.1"/>
    </source>
</evidence>
<sequence length="244" mass="27703">MQVIEEFEADLRAFDAVYEQWKLKNPERGFSYFNTRRIANGVKAGRIHDTLGANLKGEQDWWSHGRGDFEKFLPHDLPKTAKVCEIGCGSLRVGAHFIKRQDPGCYFGLDVISAFYQIGLEIIGPLKAEKKPKFGVFENRTQMAADWAPDLVFSNAVALHVHPEDEQAHFAMLKTLAAKKGARVMMQVHVADAPFRFGRSGWARTLDQYRSLMAPFELVQISPDKTWETPLHRIEAKVLTFKAP</sequence>
<protein>
    <recommendedName>
        <fullName evidence="3">Class I SAM-dependent methyltransferase</fullName>
    </recommendedName>
</protein>
<proteinExistence type="predicted"/>
<dbReference type="AlphaFoldDB" id="A0A366X0G1"/>
<comment type="caution">
    <text evidence="1">The sequence shown here is derived from an EMBL/GenBank/DDBJ whole genome shotgun (WGS) entry which is preliminary data.</text>
</comment>
<evidence type="ECO:0000313" key="2">
    <source>
        <dbReference type="Proteomes" id="UP000252706"/>
    </source>
</evidence>
<evidence type="ECO:0008006" key="3">
    <source>
        <dbReference type="Google" id="ProtNLM"/>
    </source>
</evidence>
<dbReference type="CDD" id="cd02440">
    <property type="entry name" value="AdoMet_MTases"/>
    <property type="match status" value="1"/>
</dbReference>
<dbReference type="SUPFAM" id="SSF53335">
    <property type="entry name" value="S-adenosyl-L-methionine-dependent methyltransferases"/>
    <property type="match status" value="1"/>
</dbReference>
<accession>A0A366X0G1</accession>
<gene>
    <name evidence="1" type="ORF">DS909_08430</name>
</gene>
<dbReference type="RefSeq" id="WP_113823012.1">
    <property type="nucleotide sequence ID" value="NZ_QOCE01000022.1"/>
</dbReference>
<dbReference type="EMBL" id="QOCE01000022">
    <property type="protein sequence ID" value="RBW57019.1"/>
    <property type="molecule type" value="Genomic_DNA"/>
</dbReference>
<reference evidence="1 2" key="1">
    <citation type="submission" date="2018-07" db="EMBL/GenBank/DDBJ databases">
        <title>Modular assembly of carbohydrate-degrading microbial communities in the ocean.</title>
        <authorList>
            <person name="Enke T.N."/>
            <person name="Datta M.S."/>
            <person name="Schwartzman J.A."/>
            <person name="Cermak N."/>
            <person name="Schmitz D.A."/>
            <person name="Barrere J."/>
            <person name="Cordero O.X."/>
        </authorList>
    </citation>
    <scope>NUCLEOTIDE SEQUENCE [LARGE SCALE GENOMIC DNA]</scope>
    <source>
        <strain evidence="1 2">C3M10</strain>
    </source>
</reference>
<dbReference type="OrthoDB" id="1853779at2"/>
<dbReference type="InterPro" id="IPR029063">
    <property type="entry name" value="SAM-dependent_MTases_sf"/>
</dbReference>
<dbReference type="Gene3D" id="3.40.50.150">
    <property type="entry name" value="Vaccinia Virus protein VP39"/>
    <property type="match status" value="1"/>
</dbReference>
<organism evidence="1 2">
    <name type="scientific">Phaeobacter gallaeciensis</name>
    <dbReference type="NCBI Taxonomy" id="60890"/>
    <lineage>
        <taxon>Bacteria</taxon>
        <taxon>Pseudomonadati</taxon>
        <taxon>Pseudomonadota</taxon>
        <taxon>Alphaproteobacteria</taxon>
        <taxon>Rhodobacterales</taxon>
        <taxon>Roseobacteraceae</taxon>
        <taxon>Phaeobacter</taxon>
    </lineage>
</organism>
<name>A0A366X0G1_9RHOB</name>
<dbReference type="Proteomes" id="UP000252706">
    <property type="component" value="Unassembled WGS sequence"/>
</dbReference>